<dbReference type="AlphaFoldDB" id="A0A229WYV7"/>
<dbReference type="SUPFAM" id="SSF52047">
    <property type="entry name" value="RNI-like"/>
    <property type="match status" value="1"/>
</dbReference>
<dbReference type="Proteomes" id="UP000215289">
    <property type="component" value="Unassembled WGS sequence"/>
</dbReference>
<reference evidence="1 2" key="1">
    <citation type="submission" date="2018-08" db="EMBL/GenBank/DDBJ databases">
        <title>Draft genome sequences of two Aspergillus turcosus clinical strains isolated from bronchoalveolar lavage fluid: one azole-susceptible and the other azole-resistant.</title>
        <authorList>
            <person name="Parent-Michaud M."/>
            <person name="Dufresne P.J."/>
            <person name="Fournier E."/>
            <person name="Martineau C."/>
            <person name="Moreira S."/>
            <person name="Perkins V."/>
            <person name="De Repentigny L."/>
            <person name="Dufresne S.F."/>
        </authorList>
    </citation>
    <scope>NUCLEOTIDE SEQUENCE [LARGE SCALE GENOMIC DNA]</scope>
    <source>
        <strain evidence="1">HMR AF 1038</strain>
    </source>
</reference>
<proteinExistence type="predicted"/>
<dbReference type="EMBL" id="NIDN02000117">
    <property type="protein sequence ID" value="RLL96269.1"/>
    <property type="molecule type" value="Genomic_DNA"/>
</dbReference>
<sequence>MADHGRSSLDTLPVELLTEISIYLCPPYWRYPYSVSEKHLSRLSRTCRQLRDVCQPLLFNHYHHESTAVKPLLSFLRTLDARPDLAKCVTSLDFLEPGQADDLGEENRQLVQSCIAKLGLPPLPADWHDYLAVERRLLATELVVVSCPNIKILTMPMNPEWVVSVLASLPKEFVFANLKKLDICPYYISGDHYAIEYRKISGLLHASPNVEHLHLPSIEMFHSGKAEVPTLEKLTDLDLGEGAPPPYFLNCAVEACPNLHKFQLHWVDTDGYDEDSDEWSPLDGWRALQRVQSSVREIIFETVLEFRDDDNLEDVSTLRDFARLEILKVNGIALDALYNAWAHHNRYASLEQFVYQVFPSTIKELTIWDPAAWLIEAVRLFAGEAARGQYPRLAKMTIGLSEHMDGYGFDVVQWVKQETTVRREFDCSMIELCMELPPPALFA</sequence>
<dbReference type="Gene3D" id="3.80.10.10">
    <property type="entry name" value="Ribonuclease Inhibitor"/>
    <property type="match status" value="1"/>
</dbReference>
<protein>
    <recommendedName>
        <fullName evidence="3">F-box domain-containing protein</fullName>
    </recommendedName>
</protein>
<gene>
    <name evidence="1" type="ORF">CFD26_103920</name>
</gene>
<accession>A0A229WYV7</accession>
<evidence type="ECO:0000313" key="1">
    <source>
        <dbReference type="EMBL" id="RLL96269.1"/>
    </source>
</evidence>
<name>A0A229WYV7_9EURO</name>
<organism evidence="1 2">
    <name type="scientific">Aspergillus turcosus</name>
    <dbReference type="NCBI Taxonomy" id="1245748"/>
    <lineage>
        <taxon>Eukaryota</taxon>
        <taxon>Fungi</taxon>
        <taxon>Dikarya</taxon>
        <taxon>Ascomycota</taxon>
        <taxon>Pezizomycotina</taxon>
        <taxon>Eurotiomycetes</taxon>
        <taxon>Eurotiomycetidae</taxon>
        <taxon>Eurotiales</taxon>
        <taxon>Aspergillaceae</taxon>
        <taxon>Aspergillus</taxon>
        <taxon>Aspergillus subgen. Fumigati</taxon>
    </lineage>
</organism>
<keyword evidence="2" id="KW-1185">Reference proteome</keyword>
<dbReference type="InterPro" id="IPR032675">
    <property type="entry name" value="LRR_dom_sf"/>
</dbReference>
<evidence type="ECO:0008006" key="3">
    <source>
        <dbReference type="Google" id="ProtNLM"/>
    </source>
</evidence>
<dbReference type="STRING" id="1245748.A0A229WYV7"/>
<comment type="caution">
    <text evidence="1">The sequence shown here is derived from an EMBL/GenBank/DDBJ whole genome shotgun (WGS) entry which is preliminary data.</text>
</comment>
<dbReference type="OrthoDB" id="4757858at2759"/>
<evidence type="ECO:0000313" key="2">
    <source>
        <dbReference type="Proteomes" id="UP000215289"/>
    </source>
</evidence>